<name>X0RMX8_9ZZZZ</name>
<dbReference type="GO" id="GO:0016887">
    <property type="term" value="F:ATP hydrolysis activity"/>
    <property type="evidence" value="ECO:0007669"/>
    <property type="project" value="InterPro"/>
</dbReference>
<feature type="non-terminal residue" evidence="2">
    <location>
        <position position="157"/>
    </location>
</feature>
<dbReference type="InterPro" id="IPR050921">
    <property type="entry name" value="T4SS_GSP_E_ATPase"/>
</dbReference>
<evidence type="ECO:0000256" key="1">
    <source>
        <dbReference type="ARBA" id="ARBA00006611"/>
    </source>
</evidence>
<dbReference type="PANTHER" id="PTHR30486">
    <property type="entry name" value="TWITCHING MOTILITY PROTEIN PILT"/>
    <property type="match status" value="1"/>
</dbReference>
<dbReference type="InterPro" id="IPR027417">
    <property type="entry name" value="P-loop_NTPase"/>
</dbReference>
<dbReference type="AlphaFoldDB" id="X0RMX8"/>
<dbReference type="EMBL" id="BARS01006550">
    <property type="protein sequence ID" value="GAF70158.1"/>
    <property type="molecule type" value="Genomic_DNA"/>
</dbReference>
<dbReference type="Gene3D" id="3.30.450.90">
    <property type="match status" value="1"/>
</dbReference>
<sequence>MSGGDLMDAKVYAVTDERQLSMRDLLDYFSKRGAMRVSDLHLKVRCPPVYRVDGDLQKMKGTPLDRPTIETLVRSVLTESEWTTLQDSGSVDSSYITETMQFRINCFSDNDGLAMAVRALAKTIPAVEDIGFPNNVWRDVIVQQQGLVLLTGITGAG</sequence>
<proteinExistence type="inferred from homology"/>
<evidence type="ECO:0008006" key="3">
    <source>
        <dbReference type="Google" id="ProtNLM"/>
    </source>
</evidence>
<accession>X0RMX8</accession>
<dbReference type="SUPFAM" id="SSF52540">
    <property type="entry name" value="P-loop containing nucleoside triphosphate hydrolases"/>
    <property type="match status" value="1"/>
</dbReference>
<gene>
    <name evidence="2" type="ORF">S01H1_12736</name>
</gene>
<evidence type="ECO:0000313" key="2">
    <source>
        <dbReference type="EMBL" id="GAF70158.1"/>
    </source>
</evidence>
<comment type="similarity">
    <text evidence="1">Belongs to the GSP E family.</text>
</comment>
<organism evidence="2">
    <name type="scientific">marine sediment metagenome</name>
    <dbReference type="NCBI Taxonomy" id="412755"/>
    <lineage>
        <taxon>unclassified sequences</taxon>
        <taxon>metagenomes</taxon>
        <taxon>ecological metagenomes</taxon>
    </lineage>
</organism>
<comment type="caution">
    <text evidence="2">The sequence shown here is derived from an EMBL/GenBank/DDBJ whole genome shotgun (WGS) entry which is preliminary data.</text>
</comment>
<reference evidence="2" key="1">
    <citation type="journal article" date="2014" name="Front. Microbiol.">
        <title>High frequency of phylogenetically diverse reductive dehalogenase-homologous genes in deep subseafloor sedimentary metagenomes.</title>
        <authorList>
            <person name="Kawai M."/>
            <person name="Futagami T."/>
            <person name="Toyoda A."/>
            <person name="Takaki Y."/>
            <person name="Nishi S."/>
            <person name="Hori S."/>
            <person name="Arai W."/>
            <person name="Tsubouchi T."/>
            <person name="Morono Y."/>
            <person name="Uchiyama I."/>
            <person name="Ito T."/>
            <person name="Fujiyama A."/>
            <person name="Inagaki F."/>
            <person name="Takami H."/>
        </authorList>
    </citation>
    <scope>NUCLEOTIDE SEQUENCE</scope>
    <source>
        <strain evidence="2">Expedition CK06-06</strain>
    </source>
</reference>
<protein>
    <recommendedName>
        <fullName evidence="3">Bacterial type II secretion system protein E domain-containing protein</fullName>
    </recommendedName>
</protein>